<accession>A0A4D8QDB5</accession>
<reference evidence="2 3" key="1">
    <citation type="submission" date="2018-09" db="EMBL/GenBank/DDBJ databases">
        <title>Whole genome based analysis of evolution and adaptive divergence in Indian and Brazilian strains of Azospirillum brasilense.</title>
        <authorList>
            <person name="Singh C."/>
            <person name="Tripathi A.K."/>
        </authorList>
    </citation>
    <scope>NUCLEOTIDE SEQUENCE [LARGE SCALE GENOMIC DNA]</scope>
    <source>
        <strain evidence="2 3">MTCC4036</strain>
        <plasmid evidence="2 3">p6</plasmid>
    </source>
</reference>
<protein>
    <submittedName>
        <fullName evidence="2">Uncharacterized protein</fullName>
    </submittedName>
</protein>
<sequence length="287" mass="32610">MTDTTLTAALPIELCGHVGKLPTSPESYRHNYRVDSPSMLQLLARADAALEDAFAKDKAIHEANAQAIAHNKALRERVATMMKAVGVPESWSDLEFPSSRSRYKKRISKRAGYLTDLERWIPIADGFAQQVTHYETAKRQHAEYRVKAEQEQQQVLAAKEREAQARKANLDLARIIVRYGLPEESDWSEVVSQLRGRNKYLDLAVAMYQTRCDWNDGPRTVRNALERFTIENDRDKDIAADVADSLAHWDGDGRILRDTTWSYGALWPLVGDQQLVADVQRAMQEDN</sequence>
<gene>
    <name evidence="2" type="ORF">D3867_35840</name>
</gene>
<keyword evidence="1" id="KW-0175">Coiled coil</keyword>
<dbReference type="AlphaFoldDB" id="A0A4D8QDB5"/>
<proteinExistence type="predicted"/>
<dbReference type="EMBL" id="CP032336">
    <property type="protein sequence ID" value="QCO07271.1"/>
    <property type="molecule type" value="Genomic_DNA"/>
</dbReference>
<evidence type="ECO:0000313" key="3">
    <source>
        <dbReference type="Proteomes" id="UP000298596"/>
    </source>
</evidence>
<feature type="coiled-coil region" evidence="1">
    <location>
        <begin position="134"/>
        <end position="168"/>
    </location>
</feature>
<evidence type="ECO:0000256" key="1">
    <source>
        <dbReference type="SAM" id="Coils"/>
    </source>
</evidence>
<organism evidence="2 3">
    <name type="scientific">Azospirillum brasilense</name>
    <dbReference type="NCBI Taxonomy" id="192"/>
    <lineage>
        <taxon>Bacteria</taxon>
        <taxon>Pseudomonadati</taxon>
        <taxon>Pseudomonadota</taxon>
        <taxon>Alphaproteobacteria</taxon>
        <taxon>Rhodospirillales</taxon>
        <taxon>Azospirillaceae</taxon>
        <taxon>Azospirillum</taxon>
    </lineage>
</organism>
<dbReference type="Proteomes" id="UP000298596">
    <property type="component" value="Plasmid p6"/>
</dbReference>
<evidence type="ECO:0000313" key="2">
    <source>
        <dbReference type="EMBL" id="QCO07271.1"/>
    </source>
</evidence>
<name>A0A4D8QDB5_AZOBR</name>
<geneLocation type="plasmid" evidence="2 3">
    <name>p6</name>
</geneLocation>
<keyword evidence="2" id="KW-0614">Plasmid</keyword>